<reference evidence="2" key="1">
    <citation type="submission" date="2025-08" db="UniProtKB">
        <authorList>
            <consortium name="Ensembl"/>
        </authorList>
    </citation>
    <scope>IDENTIFICATION</scope>
</reference>
<accession>A0A8C4QEL9</accession>
<feature type="transmembrane region" description="Helical" evidence="1">
    <location>
        <begin position="156"/>
        <end position="178"/>
    </location>
</feature>
<dbReference type="AlphaFoldDB" id="A0A8C4QEL9"/>
<dbReference type="Proteomes" id="UP000694388">
    <property type="component" value="Unplaced"/>
</dbReference>
<reference evidence="2" key="2">
    <citation type="submission" date="2025-09" db="UniProtKB">
        <authorList>
            <consortium name="Ensembl"/>
        </authorList>
    </citation>
    <scope>IDENTIFICATION</scope>
</reference>
<feature type="transmembrane region" description="Helical" evidence="1">
    <location>
        <begin position="220"/>
        <end position="244"/>
    </location>
</feature>
<dbReference type="PANTHER" id="PTHR20948">
    <property type="entry name" value="TRANSMEMBRANE PROTEIN 164"/>
    <property type="match status" value="1"/>
</dbReference>
<dbReference type="Ensembl" id="ENSEBUT00000014431.1">
    <property type="protein sequence ID" value="ENSEBUP00000013856.1"/>
    <property type="gene ID" value="ENSEBUG00000008735.1"/>
</dbReference>
<proteinExistence type="predicted"/>
<evidence type="ECO:0000313" key="3">
    <source>
        <dbReference type="Proteomes" id="UP000694388"/>
    </source>
</evidence>
<dbReference type="OMA" id="TMSRYSL"/>
<keyword evidence="1" id="KW-0472">Membrane</keyword>
<feature type="transmembrane region" description="Helical" evidence="1">
    <location>
        <begin position="130"/>
        <end position="150"/>
    </location>
</feature>
<organism evidence="2 3">
    <name type="scientific">Eptatretus burgeri</name>
    <name type="common">Inshore hagfish</name>
    <dbReference type="NCBI Taxonomy" id="7764"/>
    <lineage>
        <taxon>Eukaryota</taxon>
        <taxon>Metazoa</taxon>
        <taxon>Chordata</taxon>
        <taxon>Craniata</taxon>
        <taxon>Vertebrata</taxon>
        <taxon>Cyclostomata</taxon>
        <taxon>Myxini</taxon>
        <taxon>Myxiniformes</taxon>
        <taxon>Myxinidae</taxon>
        <taxon>Eptatretinae</taxon>
        <taxon>Eptatretus</taxon>
    </lineage>
</organism>
<protein>
    <submittedName>
        <fullName evidence="2">Transmembrane protein 164</fullName>
    </submittedName>
</protein>
<feature type="transmembrane region" description="Helical" evidence="1">
    <location>
        <begin position="190"/>
        <end position="208"/>
    </location>
</feature>
<keyword evidence="3" id="KW-1185">Reference proteome</keyword>
<dbReference type="Pfam" id="PF14808">
    <property type="entry name" value="TMEM164"/>
    <property type="match status" value="1"/>
</dbReference>
<name>A0A8C4QEL9_EPTBU</name>
<keyword evidence="1" id="KW-0812">Transmembrane</keyword>
<keyword evidence="1" id="KW-1133">Transmembrane helix</keyword>
<sequence length="303" mass="33520">MDGSCGTRCSADPNVRSSVASAPASCLEHFLDLAYGGVDHTLPGNGGAPCVAFLSLGQRAAESVLMVGVSLIEMWFAWKGLRGQLANLVPRTTSSVAPVGEPKVVRTLLLCLLSLTFGMEMGYKFSTRTLIYLLNPCHVVTVMQIVVLVLPQCRAALILFRLQLHMLNGALLALLFPILNTRLLPCETKVYYIQHVLLYLVPLYLLRNEGFYQAEPLGDWSWGLLATGLLFLYHFTVLQGLGLLTQVNLNNMICPAISDPFYSRWYRLWASGHQTALIMLHGKLLTIVSRLRAPSHLLRPKLN</sequence>
<dbReference type="InterPro" id="IPR026508">
    <property type="entry name" value="TMEM164"/>
</dbReference>
<dbReference type="PANTHER" id="PTHR20948:SF2">
    <property type="entry name" value="TRANSMEMBRANE PROTEIN 164"/>
    <property type="match status" value="1"/>
</dbReference>
<dbReference type="GeneTree" id="ENSGT00390000007430"/>
<evidence type="ECO:0000256" key="1">
    <source>
        <dbReference type="SAM" id="Phobius"/>
    </source>
</evidence>
<evidence type="ECO:0000313" key="2">
    <source>
        <dbReference type="Ensembl" id="ENSEBUP00000013856.1"/>
    </source>
</evidence>